<dbReference type="InterPro" id="IPR001709">
    <property type="entry name" value="Flavoprot_Pyr_Nucl_cyt_Rdtase"/>
</dbReference>
<dbReference type="GO" id="GO:0046872">
    <property type="term" value="F:metal ion binding"/>
    <property type="evidence" value="ECO:0007669"/>
    <property type="project" value="UniProtKB-KW"/>
</dbReference>
<proteinExistence type="predicted"/>
<dbReference type="PRINTS" id="PR00409">
    <property type="entry name" value="PHDIOXRDTASE"/>
</dbReference>
<dbReference type="CDD" id="cd06185">
    <property type="entry name" value="PDR_like"/>
    <property type="match status" value="1"/>
</dbReference>
<keyword evidence="6" id="KW-0560">Oxidoreductase</keyword>
<dbReference type="PRINTS" id="PR00371">
    <property type="entry name" value="FPNCR"/>
</dbReference>
<feature type="domain" description="2Fe-2S ferredoxin-type" evidence="10">
    <location>
        <begin position="236"/>
        <end position="328"/>
    </location>
</feature>
<evidence type="ECO:0000259" key="10">
    <source>
        <dbReference type="PROSITE" id="PS51085"/>
    </source>
</evidence>
<dbReference type="InterPro" id="IPR006058">
    <property type="entry name" value="2Fe2S_fd_BS"/>
</dbReference>
<dbReference type="GO" id="GO:0051537">
    <property type="term" value="F:2 iron, 2 sulfur cluster binding"/>
    <property type="evidence" value="ECO:0007669"/>
    <property type="project" value="UniProtKB-KW"/>
</dbReference>
<dbReference type="Gene3D" id="2.40.30.10">
    <property type="entry name" value="Translation factors"/>
    <property type="match status" value="1"/>
</dbReference>
<keyword evidence="5" id="KW-0479">Metal-binding</keyword>
<dbReference type="Pfam" id="PF00111">
    <property type="entry name" value="Fer2"/>
    <property type="match status" value="1"/>
</dbReference>
<evidence type="ECO:0000313" key="13">
    <source>
        <dbReference type="Proteomes" id="UP000061512"/>
    </source>
</evidence>
<dbReference type="InterPro" id="IPR001041">
    <property type="entry name" value="2Fe-2S_ferredoxin-type"/>
</dbReference>
<gene>
    <name evidence="12" type="ORF">WT57_21355</name>
</gene>
<protein>
    <recommendedName>
        <fullName evidence="14">Ferredoxin</fullName>
    </recommendedName>
</protein>
<evidence type="ECO:0008006" key="14">
    <source>
        <dbReference type="Google" id="ProtNLM"/>
    </source>
</evidence>
<evidence type="ECO:0000256" key="8">
    <source>
        <dbReference type="ARBA" id="ARBA00023014"/>
    </source>
</evidence>
<dbReference type="InterPro" id="IPR017927">
    <property type="entry name" value="FAD-bd_FR_type"/>
</dbReference>
<dbReference type="EMBL" id="LPJX01000043">
    <property type="protein sequence ID" value="KWF64206.1"/>
    <property type="molecule type" value="Genomic_DNA"/>
</dbReference>
<evidence type="ECO:0000313" key="12">
    <source>
        <dbReference type="EMBL" id="KWF64206.1"/>
    </source>
</evidence>
<dbReference type="Pfam" id="PF22290">
    <property type="entry name" value="DmmA-like_N"/>
    <property type="match status" value="1"/>
</dbReference>
<accession>A0A132EZH6</accession>
<evidence type="ECO:0000256" key="4">
    <source>
        <dbReference type="ARBA" id="ARBA00022714"/>
    </source>
</evidence>
<comment type="cofactor">
    <cofactor evidence="9">
        <name>[2Fe-2S] cluster</name>
        <dbReference type="ChEBI" id="CHEBI:190135"/>
    </cofactor>
</comment>
<dbReference type="GO" id="GO:0016491">
    <property type="term" value="F:oxidoreductase activity"/>
    <property type="evidence" value="ECO:0007669"/>
    <property type="project" value="UniProtKB-KW"/>
</dbReference>
<keyword evidence="3" id="KW-0288">FMN</keyword>
<keyword evidence="7" id="KW-0408">Iron</keyword>
<keyword evidence="4" id="KW-0001">2Fe-2S</keyword>
<dbReference type="RefSeq" id="WP_060299269.1">
    <property type="nucleotide sequence ID" value="NZ_LPJX01000043.1"/>
</dbReference>
<evidence type="ECO:0000256" key="6">
    <source>
        <dbReference type="ARBA" id="ARBA00023002"/>
    </source>
</evidence>
<dbReference type="CDD" id="cd00207">
    <property type="entry name" value="fer2"/>
    <property type="match status" value="1"/>
</dbReference>
<dbReference type="Gene3D" id="3.10.20.30">
    <property type="match status" value="1"/>
</dbReference>
<reference evidence="12 13" key="1">
    <citation type="submission" date="2015-11" db="EMBL/GenBank/DDBJ databases">
        <title>Expanding the genomic diversity of Burkholderia species for the development of highly accurate diagnostics.</title>
        <authorList>
            <person name="Sahl J."/>
            <person name="Keim P."/>
            <person name="Wagner D."/>
        </authorList>
    </citation>
    <scope>NUCLEOTIDE SEQUENCE [LARGE SCALE GENOMIC DNA]</scope>
    <source>
        <strain evidence="12 13">MSMB574WGS</strain>
    </source>
</reference>
<dbReference type="InterPro" id="IPR039261">
    <property type="entry name" value="FNR_nucleotide-bd"/>
</dbReference>
<dbReference type="PANTHER" id="PTHR47354">
    <property type="entry name" value="NADH OXIDOREDUCTASE HCR"/>
    <property type="match status" value="1"/>
</dbReference>
<name>A0A132EZH6_9BURK</name>
<organism evidence="12 13">
    <name type="scientific">Burkholderia pseudomultivorans</name>
    <dbReference type="NCBI Taxonomy" id="1207504"/>
    <lineage>
        <taxon>Bacteria</taxon>
        <taxon>Pseudomonadati</taxon>
        <taxon>Pseudomonadota</taxon>
        <taxon>Betaproteobacteria</taxon>
        <taxon>Burkholderiales</taxon>
        <taxon>Burkholderiaceae</taxon>
        <taxon>Burkholderia</taxon>
        <taxon>Burkholderia cepacia complex</taxon>
    </lineage>
</organism>
<evidence type="ECO:0000256" key="1">
    <source>
        <dbReference type="ARBA" id="ARBA00001917"/>
    </source>
</evidence>
<evidence type="ECO:0000256" key="3">
    <source>
        <dbReference type="ARBA" id="ARBA00022643"/>
    </source>
</evidence>
<comment type="caution">
    <text evidence="12">The sequence shown here is derived from an EMBL/GenBank/DDBJ whole genome shotgun (WGS) entry which is preliminary data.</text>
</comment>
<dbReference type="PROSITE" id="PS51384">
    <property type="entry name" value="FAD_FR"/>
    <property type="match status" value="1"/>
</dbReference>
<dbReference type="Gene3D" id="3.40.50.80">
    <property type="entry name" value="Nucleotide-binding domain of ferredoxin-NADP reductase (FNR) module"/>
    <property type="match status" value="1"/>
</dbReference>
<comment type="cofactor">
    <cofactor evidence="1">
        <name>FMN</name>
        <dbReference type="ChEBI" id="CHEBI:58210"/>
    </cofactor>
</comment>
<dbReference type="InterPro" id="IPR036010">
    <property type="entry name" value="2Fe-2S_ferredoxin-like_sf"/>
</dbReference>
<feature type="domain" description="FAD-binding FR-type" evidence="11">
    <location>
        <begin position="1"/>
        <end position="107"/>
    </location>
</feature>
<evidence type="ECO:0000256" key="5">
    <source>
        <dbReference type="ARBA" id="ARBA00022723"/>
    </source>
</evidence>
<dbReference type="AlphaFoldDB" id="A0A132EZH6"/>
<dbReference type="InterPro" id="IPR054582">
    <property type="entry name" value="DmmA-like_N"/>
</dbReference>
<dbReference type="SUPFAM" id="SSF63380">
    <property type="entry name" value="Riboflavin synthase domain-like"/>
    <property type="match status" value="1"/>
</dbReference>
<dbReference type="InterPro" id="IPR017938">
    <property type="entry name" value="Riboflavin_synthase-like_b-brl"/>
</dbReference>
<evidence type="ECO:0000256" key="2">
    <source>
        <dbReference type="ARBA" id="ARBA00022630"/>
    </source>
</evidence>
<dbReference type="InterPro" id="IPR050415">
    <property type="entry name" value="MRET"/>
</dbReference>
<evidence type="ECO:0000259" key="11">
    <source>
        <dbReference type="PROSITE" id="PS51384"/>
    </source>
</evidence>
<evidence type="ECO:0000256" key="7">
    <source>
        <dbReference type="ARBA" id="ARBA00023004"/>
    </source>
</evidence>
<sequence>MTDRTETVEVLIEPADGGTHDTRVFRMRRRDGLPLPPYRPGSHIDVHLPNGLVRQYSLCGADCHAPEYRIAVKRSPVSRGGSAWLHDHASTGTALRIGLPRNAFALSDTAACHLLIAGGIGVTPILSMAHALRAAGRRYRFDYFARRDEDVVFRDEITTAAPLAAHTRLHLGLGPEMARERVVTLLAGAAVDTHVYVCGPSAFMQMTVELARAALGDANVHQEAFGAPDLSRTEDREFELRLEGRADAIAVPPGKSALACLREAGVPVDSSCEVGVCGTCAMRVVAGALLHRDTYLTDDERAAGTVFLPCVSRARSAVLVLAGAAADL</sequence>
<dbReference type="Proteomes" id="UP000061512">
    <property type="component" value="Unassembled WGS sequence"/>
</dbReference>
<dbReference type="InterPro" id="IPR012675">
    <property type="entry name" value="Beta-grasp_dom_sf"/>
</dbReference>
<dbReference type="PANTHER" id="PTHR47354:SF1">
    <property type="entry name" value="CARNITINE MONOOXYGENASE REDUCTASE SUBUNIT"/>
    <property type="match status" value="1"/>
</dbReference>
<keyword evidence="8" id="KW-0411">Iron-sulfur</keyword>
<dbReference type="PROSITE" id="PS51085">
    <property type="entry name" value="2FE2S_FER_2"/>
    <property type="match status" value="1"/>
</dbReference>
<dbReference type="PROSITE" id="PS00197">
    <property type="entry name" value="2FE2S_FER_1"/>
    <property type="match status" value="1"/>
</dbReference>
<evidence type="ECO:0000256" key="9">
    <source>
        <dbReference type="ARBA" id="ARBA00034078"/>
    </source>
</evidence>
<dbReference type="SUPFAM" id="SSF52343">
    <property type="entry name" value="Ferredoxin reductase-like, C-terminal NADP-linked domain"/>
    <property type="match status" value="1"/>
</dbReference>
<dbReference type="SUPFAM" id="SSF54292">
    <property type="entry name" value="2Fe-2S ferredoxin-like"/>
    <property type="match status" value="1"/>
</dbReference>
<keyword evidence="2" id="KW-0285">Flavoprotein</keyword>